<organism evidence="2 3">
    <name type="scientific">Syntrophobacter fumaroxidans (strain DSM 10017 / MPOB)</name>
    <dbReference type="NCBI Taxonomy" id="335543"/>
    <lineage>
        <taxon>Bacteria</taxon>
        <taxon>Pseudomonadati</taxon>
        <taxon>Thermodesulfobacteriota</taxon>
        <taxon>Syntrophobacteria</taxon>
        <taxon>Syntrophobacterales</taxon>
        <taxon>Syntrophobacteraceae</taxon>
        <taxon>Syntrophobacter</taxon>
    </lineage>
</organism>
<keyword evidence="3" id="KW-1185">Reference proteome</keyword>
<evidence type="ECO:0000256" key="1">
    <source>
        <dbReference type="SAM" id="MobiDB-lite"/>
    </source>
</evidence>
<gene>
    <name evidence="2" type="ordered locus">Sfum_3695</name>
</gene>
<dbReference type="Proteomes" id="UP000001784">
    <property type="component" value="Chromosome"/>
</dbReference>
<accession>A0LPL3</accession>
<dbReference type="KEGG" id="sfu:Sfum_3695"/>
<dbReference type="AlphaFoldDB" id="A0LPL3"/>
<feature type="compositionally biased region" description="Basic and acidic residues" evidence="1">
    <location>
        <begin position="12"/>
        <end position="21"/>
    </location>
</feature>
<proteinExistence type="predicted"/>
<reference evidence="2 3" key="1">
    <citation type="submission" date="2006-10" db="EMBL/GenBank/DDBJ databases">
        <title>Complete sequence of Syntrophobacter fumaroxidans MPOB.</title>
        <authorList>
            <consortium name="US DOE Joint Genome Institute"/>
            <person name="Copeland A."/>
            <person name="Lucas S."/>
            <person name="Lapidus A."/>
            <person name="Barry K."/>
            <person name="Detter J.C."/>
            <person name="Glavina del Rio T."/>
            <person name="Hammon N."/>
            <person name="Israni S."/>
            <person name="Pitluck S."/>
            <person name="Goltsman E.G."/>
            <person name="Martinez M."/>
            <person name="Schmutz J."/>
            <person name="Larimer F."/>
            <person name="Land M."/>
            <person name="Hauser L."/>
            <person name="Kyrpides N."/>
            <person name="Kim E."/>
            <person name="Boone D.R."/>
            <person name="Brockman F."/>
            <person name="Culley D."/>
            <person name="Ferry J."/>
            <person name="Gunsalus R."/>
            <person name="McInerney M.J."/>
            <person name="Morrison M."/>
            <person name="Plugge C."/>
            <person name="Rohlin L."/>
            <person name="Scholten J."/>
            <person name="Sieber J."/>
            <person name="Stams A.J.M."/>
            <person name="Worm P."/>
            <person name="Henstra A.M."/>
            <person name="Richardson P."/>
        </authorList>
    </citation>
    <scope>NUCLEOTIDE SEQUENCE [LARGE SCALE GENOMIC DNA]</scope>
    <source>
        <strain evidence="3">DSM 10017 / MPOB</strain>
    </source>
</reference>
<evidence type="ECO:0000313" key="2">
    <source>
        <dbReference type="EMBL" id="ABK19365.1"/>
    </source>
</evidence>
<dbReference type="InParanoid" id="A0LPL3"/>
<feature type="region of interest" description="Disordered" evidence="1">
    <location>
        <begin position="1"/>
        <end position="35"/>
    </location>
</feature>
<sequence>MRPFPLFCTDSADDRKTMRPEPRKRRAGPCGCLRGTHVGRIPESRASPVAGIQFGFDGGVRPKDGRYRLKTRFPFQLPLLFDPERNDAGGKARRSGQADEGVGSIPPLPGRASEIRQLGAEREEIRSHPG</sequence>
<dbReference type="HOGENOM" id="CLU_1937098_0_0_7"/>
<feature type="region of interest" description="Disordered" evidence="1">
    <location>
        <begin position="80"/>
        <end position="130"/>
    </location>
</feature>
<evidence type="ECO:0000313" key="3">
    <source>
        <dbReference type="Proteomes" id="UP000001784"/>
    </source>
</evidence>
<name>A0LPL3_SYNFM</name>
<protein>
    <submittedName>
        <fullName evidence="2">Uncharacterized protein</fullName>
    </submittedName>
</protein>
<dbReference type="EMBL" id="CP000478">
    <property type="protein sequence ID" value="ABK19365.1"/>
    <property type="molecule type" value="Genomic_DNA"/>
</dbReference>
<feature type="compositionally biased region" description="Basic and acidic residues" evidence="1">
    <location>
        <begin position="119"/>
        <end position="130"/>
    </location>
</feature>